<dbReference type="InterPro" id="IPR018095">
    <property type="entry name" value="Thymidylate_kin_CS"/>
</dbReference>
<evidence type="ECO:0000256" key="3">
    <source>
        <dbReference type="ARBA" id="ARBA00017144"/>
    </source>
</evidence>
<feature type="binding site" evidence="11">
    <location>
        <begin position="24"/>
        <end position="31"/>
    </location>
    <ligand>
        <name>ATP</name>
        <dbReference type="ChEBI" id="CHEBI:30616"/>
    </ligand>
</feature>
<dbReference type="GO" id="GO:0006227">
    <property type="term" value="P:dUDP biosynthetic process"/>
    <property type="evidence" value="ECO:0007669"/>
    <property type="project" value="TreeGrafter"/>
</dbReference>
<dbReference type="SUPFAM" id="SSF52540">
    <property type="entry name" value="P-loop containing nucleoside triphosphate hydrolases"/>
    <property type="match status" value="1"/>
</dbReference>
<dbReference type="EC" id="2.7.4.9" evidence="2 11"/>
<keyword evidence="7 11" id="KW-0418">Kinase</keyword>
<comment type="similarity">
    <text evidence="1 11">Belongs to the thymidylate kinase family.</text>
</comment>
<dbReference type="GO" id="GO:0006235">
    <property type="term" value="P:dTTP biosynthetic process"/>
    <property type="evidence" value="ECO:0007669"/>
    <property type="project" value="UniProtKB-UniRule"/>
</dbReference>
<protein>
    <recommendedName>
        <fullName evidence="3 11">Thymidylate kinase</fullName>
        <ecNumber evidence="2 11">2.7.4.9</ecNumber>
    </recommendedName>
    <alternativeName>
        <fullName evidence="11">dTMP kinase</fullName>
    </alternativeName>
</protein>
<evidence type="ECO:0000259" key="12">
    <source>
        <dbReference type="Pfam" id="PF02223"/>
    </source>
</evidence>
<evidence type="ECO:0000256" key="5">
    <source>
        <dbReference type="ARBA" id="ARBA00022727"/>
    </source>
</evidence>
<dbReference type="InterPro" id="IPR027417">
    <property type="entry name" value="P-loop_NTPase"/>
</dbReference>
<dbReference type="FunFam" id="3.40.50.300:FF:000225">
    <property type="entry name" value="Thymidylate kinase"/>
    <property type="match status" value="1"/>
</dbReference>
<comment type="caution">
    <text evidence="13">The sequence shown here is derived from an EMBL/GenBank/DDBJ whole genome shotgun (WGS) entry which is preliminary data.</text>
</comment>
<keyword evidence="14" id="KW-1185">Reference proteome</keyword>
<keyword evidence="4 11" id="KW-0808">Transferase</keyword>
<evidence type="ECO:0000256" key="8">
    <source>
        <dbReference type="ARBA" id="ARBA00022840"/>
    </source>
</evidence>
<evidence type="ECO:0000256" key="9">
    <source>
        <dbReference type="ARBA" id="ARBA00048743"/>
    </source>
</evidence>
<dbReference type="CDD" id="cd01672">
    <property type="entry name" value="TMPK"/>
    <property type="match status" value="1"/>
</dbReference>
<dbReference type="PROSITE" id="PS01331">
    <property type="entry name" value="THYMIDYLATE_KINASE"/>
    <property type="match status" value="1"/>
</dbReference>
<dbReference type="EMBL" id="BORR01000026">
    <property type="protein sequence ID" value="GIO39705.1"/>
    <property type="molecule type" value="Genomic_DNA"/>
</dbReference>
<dbReference type="GO" id="GO:0004798">
    <property type="term" value="F:dTMP kinase activity"/>
    <property type="evidence" value="ECO:0007669"/>
    <property type="project" value="UniProtKB-UniRule"/>
</dbReference>
<dbReference type="Pfam" id="PF02223">
    <property type="entry name" value="Thymidylate_kin"/>
    <property type="match status" value="1"/>
</dbReference>
<dbReference type="GO" id="GO:0005524">
    <property type="term" value="F:ATP binding"/>
    <property type="evidence" value="ECO:0007669"/>
    <property type="project" value="UniProtKB-UniRule"/>
</dbReference>
<gene>
    <name evidence="11 13" type="primary">tmk</name>
    <name evidence="13" type="ORF">J41TS12_45660</name>
</gene>
<evidence type="ECO:0000256" key="6">
    <source>
        <dbReference type="ARBA" id="ARBA00022741"/>
    </source>
</evidence>
<keyword evidence="5 11" id="KW-0545">Nucleotide biosynthesis</keyword>
<dbReference type="PANTHER" id="PTHR10344">
    <property type="entry name" value="THYMIDYLATE KINASE"/>
    <property type="match status" value="1"/>
</dbReference>
<evidence type="ECO:0000256" key="11">
    <source>
        <dbReference type="HAMAP-Rule" id="MF_00165"/>
    </source>
</evidence>
<keyword evidence="6 11" id="KW-0547">Nucleotide-binding</keyword>
<evidence type="ECO:0000256" key="7">
    <source>
        <dbReference type="ARBA" id="ARBA00022777"/>
    </source>
</evidence>
<evidence type="ECO:0000256" key="4">
    <source>
        <dbReference type="ARBA" id="ARBA00022679"/>
    </source>
</evidence>
<dbReference type="GO" id="GO:0006233">
    <property type="term" value="P:dTDP biosynthetic process"/>
    <property type="evidence" value="ECO:0007669"/>
    <property type="project" value="InterPro"/>
</dbReference>
<accession>A0A919XZH2</accession>
<dbReference type="InterPro" id="IPR039430">
    <property type="entry name" value="Thymidylate_kin-like_dom"/>
</dbReference>
<evidence type="ECO:0000313" key="13">
    <source>
        <dbReference type="EMBL" id="GIO39705.1"/>
    </source>
</evidence>
<dbReference type="PANTHER" id="PTHR10344:SF4">
    <property type="entry name" value="UMP-CMP KINASE 2, MITOCHONDRIAL"/>
    <property type="match status" value="1"/>
</dbReference>
<evidence type="ECO:0000313" key="14">
    <source>
        <dbReference type="Proteomes" id="UP000681162"/>
    </source>
</evidence>
<dbReference type="Gene3D" id="3.40.50.300">
    <property type="entry name" value="P-loop containing nucleotide triphosphate hydrolases"/>
    <property type="match status" value="1"/>
</dbReference>
<dbReference type="InterPro" id="IPR018094">
    <property type="entry name" value="Thymidylate_kinase"/>
</dbReference>
<feature type="domain" description="Thymidylate kinase-like" evidence="12">
    <location>
        <begin position="22"/>
        <end position="211"/>
    </location>
</feature>
<evidence type="ECO:0000256" key="2">
    <source>
        <dbReference type="ARBA" id="ARBA00012980"/>
    </source>
</evidence>
<comment type="function">
    <text evidence="10 11">Phosphorylation of dTMP to form dTDP in both de novo and salvage pathways of dTTP synthesis.</text>
</comment>
<sequence length="226" mass="25044">MNVHEQVQEEGVNRRKGLFITLEGGEGAGKTSLMEEAARVLEARGIQYMTTREPGGIRIAESIREIILNPSHTEMDARTEALLYAAARRQHLAEKVEPMLAQGITVLSDRFVDSSLVYQGYARGLGIEEVLSINMFATAGRFPDLTFYLDIEPEQGLARIAAGQGREVNRLDLEGLSFHHKVREGYRIVSRMFPSRIHEIDASGSFEEVAAALIARLDAALEDFGV</sequence>
<organism evidence="13 14">
    <name type="scientific">Paenibacillus antibioticophila</name>
    <dbReference type="NCBI Taxonomy" id="1274374"/>
    <lineage>
        <taxon>Bacteria</taxon>
        <taxon>Bacillati</taxon>
        <taxon>Bacillota</taxon>
        <taxon>Bacilli</taxon>
        <taxon>Bacillales</taxon>
        <taxon>Paenibacillaceae</taxon>
        <taxon>Paenibacillus</taxon>
    </lineage>
</organism>
<dbReference type="AlphaFoldDB" id="A0A919XZH2"/>
<dbReference type="HAMAP" id="MF_00165">
    <property type="entry name" value="Thymidylate_kinase"/>
    <property type="match status" value="1"/>
</dbReference>
<comment type="catalytic activity">
    <reaction evidence="9 11">
        <text>dTMP + ATP = dTDP + ADP</text>
        <dbReference type="Rhea" id="RHEA:13517"/>
        <dbReference type="ChEBI" id="CHEBI:30616"/>
        <dbReference type="ChEBI" id="CHEBI:58369"/>
        <dbReference type="ChEBI" id="CHEBI:63528"/>
        <dbReference type="ChEBI" id="CHEBI:456216"/>
        <dbReference type="EC" id="2.7.4.9"/>
    </reaction>
</comment>
<dbReference type="NCBIfam" id="TIGR00041">
    <property type="entry name" value="DTMP_kinase"/>
    <property type="match status" value="1"/>
</dbReference>
<evidence type="ECO:0000256" key="10">
    <source>
        <dbReference type="ARBA" id="ARBA00057735"/>
    </source>
</evidence>
<proteinExistence type="inferred from homology"/>
<evidence type="ECO:0000256" key="1">
    <source>
        <dbReference type="ARBA" id="ARBA00009776"/>
    </source>
</evidence>
<dbReference type="Proteomes" id="UP000681162">
    <property type="component" value="Unassembled WGS sequence"/>
</dbReference>
<name>A0A919XZH2_9BACL</name>
<dbReference type="GO" id="GO:0005829">
    <property type="term" value="C:cytosol"/>
    <property type="evidence" value="ECO:0007669"/>
    <property type="project" value="TreeGrafter"/>
</dbReference>
<reference evidence="13 14" key="1">
    <citation type="submission" date="2021-03" db="EMBL/GenBank/DDBJ databases">
        <title>Antimicrobial resistance genes in bacteria isolated from Japanese honey, and their potential for conferring macrolide and lincosamide resistance in the American foulbrood pathogen Paenibacillus larvae.</title>
        <authorList>
            <person name="Okamoto M."/>
            <person name="Kumagai M."/>
            <person name="Kanamori H."/>
            <person name="Takamatsu D."/>
        </authorList>
    </citation>
    <scope>NUCLEOTIDE SEQUENCE [LARGE SCALE GENOMIC DNA]</scope>
    <source>
        <strain evidence="13 14">J41TS12</strain>
    </source>
</reference>
<dbReference type="RefSeq" id="WP_212943249.1">
    <property type="nucleotide sequence ID" value="NZ_BORR01000026.1"/>
</dbReference>
<keyword evidence="8 11" id="KW-0067">ATP-binding</keyword>